<organism evidence="1 2">
    <name type="scientific">Candidatus Endonucleibacter bathymodioli</name>
    <dbReference type="NCBI Taxonomy" id="539814"/>
    <lineage>
        <taxon>Bacteria</taxon>
        <taxon>Pseudomonadati</taxon>
        <taxon>Pseudomonadota</taxon>
        <taxon>Gammaproteobacteria</taxon>
        <taxon>Oceanospirillales</taxon>
        <taxon>Endozoicomonadaceae</taxon>
        <taxon>Candidatus Endonucleibacter</taxon>
    </lineage>
</organism>
<gene>
    <name evidence="1" type="ORF">QS748_00590</name>
</gene>
<dbReference type="Proteomes" id="UP001178148">
    <property type="component" value="Unassembled WGS sequence"/>
</dbReference>
<keyword evidence="2" id="KW-1185">Reference proteome</keyword>
<dbReference type="GO" id="GO:0030254">
    <property type="term" value="P:protein secretion by the type III secretion system"/>
    <property type="evidence" value="ECO:0007669"/>
    <property type="project" value="InterPro"/>
</dbReference>
<proteinExistence type="predicted"/>
<name>A0AA90SWJ6_9GAMM</name>
<evidence type="ECO:0000313" key="1">
    <source>
        <dbReference type="EMBL" id="MDP0587773.1"/>
    </source>
</evidence>
<evidence type="ECO:0000313" key="2">
    <source>
        <dbReference type="Proteomes" id="UP001178148"/>
    </source>
</evidence>
<accession>A0AA90SWJ6</accession>
<dbReference type="Pfam" id="PF05932">
    <property type="entry name" value="CesT"/>
    <property type="match status" value="1"/>
</dbReference>
<sequence length="148" mass="16952">MTNLKHLYRQLLDSVHLEYEANIQENQTCCTLLNENNDIVVEIEMTENSDLLLLHRKMASLPSDPDLRTARMLQVLALNACPDKLCGSWFCIDSEGINIHLMAGYPIRLIAPTEFNNLMYNFISLATTLEKELNEEMMEIKYSTGILV</sequence>
<dbReference type="InterPro" id="IPR010261">
    <property type="entry name" value="Tir_chaperone"/>
</dbReference>
<comment type="caution">
    <text evidence="1">The sequence shown here is derived from an EMBL/GenBank/DDBJ whole genome shotgun (WGS) entry which is preliminary data.</text>
</comment>
<dbReference type="AlphaFoldDB" id="A0AA90SWJ6"/>
<protein>
    <submittedName>
        <fullName evidence="1">CesT family type III secretion system chaperone</fullName>
    </submittedName>
</protein>
<dbReference type="Gene3D" id="3.30.1460.10">
    <property type="match status" value="1"/>
</dbReference>
<dbReference type="EMBL" id="JASXSV010000001">
    <property type="protein sequence ID" value="MDP0587773.1"/>
    <property type="molecule type" value="Genomic_DNA"/>
</dbReference>
<reference evidence="1 2" key="1">
    <citation type="journal article" date="2023" name="bioRxiv">
        <title>An intranuclear bacterial parasite of deep-sea mussels expresses apoptosis inhibitors acquired from its host.</title>
        <authorList>
            <person name="Gonzalez Porras M.A."/>
            <person name="Assie A."/>
            <person name="Tietjen M."/>
            <person name="Violette M."/>
            <person name="Kleiner M."/>
            <person name="Gruber-Vodicka H."/>
            <person name="Dubilier N."/>
            <person name="Leisch N."/>
        </authorList>
    </citation>
    <scope>NUCLEOTIDE SEQUENCE [LARGE SCALE GENOMIC DNA]</scope>
    <source>
        <strain evidence="1">IAP13</strain>
    </source>
</reference>
<dbReference type="SUPFAM" id="SSF69635">
    <property type="entry name" value="Type III secretory system chaperone-like"/>
    <property type="match status" value="1"/>
</dbReference>